<dbReference type="PANTHER" id="PTHR42939">
    <property type="entry name" value="ABC TRANSPORTER ATP-BINDING PROTEIN ALBC-RELATED"/>
    <property type="match status" value="1"/>
</dbReference>
<dbReference type="Pfam" id="PF00005">
    <property type="entry name" value="ABC_tran"/>
    <property type="match status" value="1"/>
</dbReference>
<reference evidence="5 6" key="1">
    <citation type="submission" date="2019-03" db="EMBL/GenBank/DDBJ databases">
        <title>Genomic Encyclopedia of Type Strains, Phase IV (KMG-IV): sequencing the most valuable type-strain genomes for metagenomic binning, comparative biology and taxonomic classification.</title>
        <authorList>
            <person name="Goeker M."/>
        </authorList>
    </citation>
    <scope>NUCLEOTIDE SEQUENCE [LARGE SCALE GENOMIC DNA]</scope>
    <source>
        <strain evidence="5 6">DSM 29481</strain>
    </source>
</reference>
<keyword evidence="6" id="KW-1185">Reference proteome</keyword>
<name>A0A4R3TDK7_9FIRM</name>
<dbReference type="RefSeq" id="WP_132224750.1">
    <property type="nucleotide sequence ID" value="NZ_JANKBG010000009.1"/>
</dbReference>
<dbReference type="SMART" id="SM00382">
    <property type="entry name" value="AAA"/>
    <property type="match status" value="1"/>
</dbReference>
<dbReference type="Proteomes" id="UP000295773">
    <property type="component" value="Unassembled WGS sequence"/>
</dbReference>
<dbReference type="InterPro" id="IPR051782">
    <property type="entry name" value="ABC_Transporter_VariousFunc"/>
</dbReference>
<keyword evidence="2" id="KW-0547">Nucleotide-binding</keyword>
<proteinExistence type="predicted"/>
<evidence type="ECO:0000256" key="2">
    <source>
        <dbReference type="ARBA" id="ARBA00022741"/>
    </source>
</evidence>
<protein>
    <submittedName>
        <fullName evidence="5">ABC-2 type transport system ATP-binding protein</fullName>
    </submittedName>
</protein>
<evidence type="ECO:0000313" key="5">
    <source>
        <dbReference type="EMBL" id="TCU60043.1"/>
    </source>
</evidence>
<accession>A0A4R3TDK7</accession>
<evidence type="ECO:0000313" key="6">
    <source>
        <dbReference type="Proteomes" id="UP000295773"/>
    </source>
</evidence>
<dbReference type="Gene3D" id="3.40.50.300">
    <property type="entry name" value="P-loop containing nucleotide triphosphate hydrolases"/>
    <property type="match status" value="1"/>
</dbReference>
<dbReference type="CDD" id="cd03230">
    <property type="entry name" value="ABC_DR_subfamily_A"/>
    <property type="match status" value="1"/>
</dbReference>
<keyword evidence="3 5" id="KW-0067">ATP-binding</keyword>
<sequence length="302" mass="34153">MMNVLELHQVRKTFGSHDVLKGVDFCVPAHSILGFIGQNGAGKTTTMKLILGLLPKDAGEIQVCQETVSFGNTKANRHIGYLSDVPAFYDYLTPYEYLQLCASITHMSSADCKRKSEELLTLTGLWQSRKKRIATFSRGMKQRLGIAQALLNEPDLLIADEPTSALDPIGRKDILSILTQIKDHTTIIFSTHILSDVERVCDSYAILHDGIIQRHGSMQSIKEKASNRMQLEFMNPESMQHFLSKTQFSTKICTDTELQITHDNMSQLQSKLHQELLQQKLSLRRMEIVEPTLESLYMEVVK</sequence>
<organism evidence="5 6">
    <name type="scientific">Longicatena caecimuris</name>
    <dbReference type="NCBI Taxonomy" id="1796635"/>
    <lineage>
        <taxon>Bacteria</taxon>
        <taxon>Bacillati</taxon>
        <taxon>Bacillota</taxon>
        <taxon>Erysipelotrichia</taxon>
        <taxon>Erysipelotrichales</taxon>
        <taxon>Erysipelotrichaceae</taxon>
        <taxon>Longicatena</taxon>
    </lineage>
</organism>
<dbReference type="GO" id="GO:0005524">
    <property type="term" value="F:ATP binding"/>
    <property type="evidence" value="ECO:0007669"/>
    <property type="project" value="UniProtKB-KW"/>
</dbReference>
<dbReference type="GO" id="GO:0016887">
    <property type="term" value="F:ATP hydrolysis activity"/>
    <property type="evidence" value="ECO:0007669"/>
    <property type="project" value="InterPro"/>
</dbReference>
<dbReference type="SUPFAM" id="SSF52540">
    <property type="entry name" value="P-loop containing nucleoside triphosphate hydrolases"/>
    <property type="match status" value="1"/>
</dbReference>
<feature type="domain" description="ABC transporter" evidence="4">
    <location>
        <begin position="5"/>
        <end position="234"/>
    </location>
</feature>
<evidence type="ECO:0000259" key="4">
    <source>
        <dbReference type="PROSITE" id="PS50893"/>
    </source>
</evidence>
<dbReference type="PANTHER" id="PTHR42939:SF1">
    <property type="entry name" value="ABC TRANSPORTER ATP-BINDING PROTEIN ALBC-RELATED"/>
    <property type="match status" value="1"/>
</dbReference>
<dbReference type="EMBL" id="SMBP01000009">
    <property type="protein sequence ID" value="TCU60043.1"/>
    <property type="molecule type" value="Genomic_DNA"/>
</dbReference>
<dbReference type="InterPro" id="IPR027417">
    <property type="entry name" value="P-loop_NTPase"/>
</dbReference>
<dbReference type="InterPro" id="IPR003439">
    <property type="entry name" value="ABC_transporter-like_ATP-bd"/>
</dbReference>
<dbReference type="AlphaFoldDB" id="A0A4R3TDK7"/>
<gene>
    <name evidence="5" type="ORF">EDD61_10981</name>
</gene>
<evidence type="ECO:0000256" key="3">
    <source>
        <dbReference type="ARBA" id="ARBA00022840"/>
    </source>
</evidence>
<evidence type="ECO:0000256" key="1">
    <source>
        <dbReference type="ARBA" id="ARBA00022448"/>
    </source>
</evidence>
<dbReference type="InterPro" id="IPR003593">
    <property type="entry name" value="AAA+_ATPase"/>
</dbReference>
<dbReference type="PROSITE" id="PS50893">
    <property type="entry name" value="ABC_TRANSPORTER_2"/>
    <property type="match status" value="1"/>
</dbReference>
<keyword evidence="1" id="KW-0813">Transport</keyword>
<comment type="caution">
    <text evidence="5">The sequence shown here is derived from an EMBL/GenBank/DDBJ whole genome shotgun (WGS) entry which is preliminary data.</text>
</comment>